<evidence type="ECO:0000313" key="9">
    <source>
        <dbReference type="Proteomes" id="UP000199470"/>
    </source>
</evidence>
<evidence type="ECO:0000313" key="8">
    <source>
        <dbReference type="EMBL" id="SFM08865.1"/>
    </source>
</evidence>
<evidence type="ECO:0000259" key="7">
    <source>
        <dbReference type="Pfam" id="PF08544"/>
    </source>
</evidence>
<evidence type="ECO:0000256" key="4">
    <source>
        <dbReference type="ARBA" id="ARBA00022840"/>
    </source>
</evidence>
<dbReference type="GO" id="GO:0050201">
    <property type="term" value="F:fucokinase activity"/>
    <property type="evidence" value="ECO:0007669"/>
    <property type="project" value="TreeGrafter"/>
</dbReference>
<dbReference type="Pfam" id="PF08544">
    <property type="entry name" value="GHMP_kinases_C"/>
    <property type="match status" value="1"/>
</dbReference>
<dbReference type="InterPro" id="IPR006204">
    <property type="entry name" value="GHMP_kinase_N_dom"/>
</dbReference>
<evidence type="ECO:0000256" key="2">
    <source>
        <dbReference type="ARBA" id="ARBA00022741"/>
    </source>
</evidence>
<keyword evidence="9" id="KW-1185">Reference proteome</keyword>
<dbReference type="PANTHER" id="PTHR32463">
    <property type="entry name" value="L-FUCOSE KINASE"/>
    <property type="match status" value="1"/>
</dbReference>
<dbReference type="STRING" id="758825.SAMN02982985_02682"/>
<evidence type="ECO:0000256" key="5">
    <source>
        <dbReference type="ARBA" id="ARBA00038121"/>
    </source>
</evidence>
<dbReference type="EMBL" id="FOTW01000012">
    <property type="protein sequence ID" value="SFM08865.1"/>
    <property type="molecule type" value="Genomic_DNA"/>
</dbReference>
<keyword evidence="3 8" id="KW-0418">Kinase</keyword>
<dbReference type="InterPro" id="IPR020568">
    <property type="entry name" value="Ribosomal_Su5_D2-typ_SF"/>
</dbReference>
<evidence type="ECO:0000256" key="3">
    <source>
        <dbReference type="ARBA" id="ARBA00022777"/>
    </source>
</evidence>
<dbReference type="InterPro" id="IPR052203">
    <property type="entry name" value="GHMP_Kinase-Related"/>
</dbReference>
<dbReference type="AlphaFoldDB" id="A0A1I4N0G1"/>
<dbReference type="SUPFAM" id="SSF55060">
    <property type="entry name" value="GHMP Kinase, C-terminal domain"/>
    <property type="match status" value="1"/>
</dbReference>
<reference evidence="8 9" key="1">
    <citation type="submission" date="2016-10" db="EMBL/GenBank/DDBJ databases">
        <authorList>
            <person name="de Groot N.N."/>
        </authorList>
    </citation>
    <scope>NUCLEOTIDE SEQUENCE [LARGE SCALE GENOMIC DNA]</scope>
    <source>
        <strain evidence="8 9">ATCC 43154</strain>
    </source>
</reference>
<dbReference type="InterPro" id="IPR014606">
    <property type="entry name" value="Heptose_7-P_kinase"/>
</dbReference>
<dbReference type="SUPFAM" id="SSF54211">
    <property type="entry name" value="Ribosomal protein S5 domain 2-like"/>
    <property type="match status" value="1"/>
</dbReference>
<dbReference type="Pfam" id="PF00288">
    <property type="entry name" value="GHMP_kinases_N"/>
    <property type="match status" value="1"/>
</dbReference>
<comment type="similarity">
    <text evidence="5">Belongs to the GHMP kinase family.</text>
</comment>
<feature type="domain" description="GHMP kinase N-terminal" evidence="6">
    <location>
        <begin position="76"/>
        <end position="158"/>
    </location>
</feature>
<accession>A0A1I4N0G1</accession>
<dbReference type="PRINTS" id="PR00960">
    <property type="entry name" value="LMBPPROTEIN"/>
</dbReference>
<name>A0A1I4N0G1_9BURK</name>
<dbReference type="RefSeq" id="WP_093388179.1">
    <property type="nucleotide sequence ID" value="NZ_FOTW01000012.1"/>
</dbReference>
<evidence type="ECO:0000256" key="1">
    <source>
        <dbReference type="ARBA" id="ARBA00022679"/>
    </source>
</evidence>
<keyword evidence="4" id="KW-0067">ATP-binding</keyword>
<dbReference type="InterPro" id="IPR036554">
    <property type="entry name" value="GHMP_kinase_C_sf"/>
</dbReference>
<dbReference type="Proteomes" id="UP000199470">
    <property type="component" value="Unassembled WGS sequence"/>
</dbReference>
<dbReference type="InterPro" id="IPR013750">
    <property type="entry name" value="GHMP_kinase_C_dom"/>
</dbReference>
<dbReference type="PANTHER" id="PTHR32463:SF0">
    <property type="entry name" value="L-FUCOSE KINASE"/>
    <property type="match status" value="1"/>
</dbReference>
<gene>
    <name evidence="8" type="ORF">SAMN02982985_02682</name>
</gene>
<dbReference type="GO" id="GO:0005524">
    <property type="term" value="F:ATP binding"/>
    <property type="evidence" value="ECO:0007669"/>
    <property type="project" value="UniProtKB-KW"/>
</dbReference>
<protein>
    <submittedName>
        <fullName evidence="8">D-glycero-alpha-D-manno-heptose-7-phosphate kinase</fullName>
    </submittedName>
</protein>
<dbReference type="GO" id="GO:0042352">
    <property type="term" value="P:GDP-L-fucose salvage"/>
    <property type="evidence" value="ECO:0007669"/>
    <property type="project" value="TreeGrafter"/>
</dbReference>
<keyword evidence="2" id="KW-0547">Nucleotide-binding</keyword>
<dbReference type="Gene3D" id="3.30.230.120">
    <property type="match status" value="1"/>
</dbReference>
<organism evidence="8 9">
    <name type="scientific">Rugamonas rubra</name>
    <dbReference type="NCBI Taxonomy" id="758825"/>
    <lineage>
        <taxon>Bacteria</taxon>
        <taxon>Pseudomonadati</taxon>
        <taxon>Pseudomonadota</taxon>
        <taxon>Betaproteobacteria</taxon>
        <taxon>Burkholderiales</taxon>
        <taxon>Oxalobacteraceae</taxon>
        <taxon>Telluria group</taxon>
        <taxon>Rugamonas</taxon>
    </lineage>
</organism>
<dbReference type="InterPro" id="IPR001174">
    <property type="entry name" value="HddA/FKP"/>
</dbReference>
<dbReference type="OrthoDB" id="9812992at2"/>
<proteinExistence type="inferred from homology"/>
<keyword evidence="1" id="KW-0808">Transferase</keyword>
<dbReference type="PIRSF" id="PIRSF036406">
    <property type="entry name" value="Hept_kin"/>
    <property type="match status" value="1"/>
</dbReference>
<sequence length="330" mass="36065">MLIVSRTPLRVSFFGGGTDYPEYFEEHGGAVLGLAIDKYIYLAALRLSGIQAYNFRLSYSKVEHLDEVGAIEHLAVRAAFQHYRVEAPLDISVMADMPANSGLGSSSAFSVGLLNLIAHLNNENVTKLDLALRAIHLEHDLLRENVGVQDQLHAAFGGINRFDFDGKRYRITPMAMRGECQQHLLRSMLLVHTGIARHASEVVDEQLRRTRGGAIDAQLGGMMGLVEEAAATLLMGQPETMLRRLGAMLDEGWRLKRSISPYVSTPAIDELYAKAKRLGALGGKLCGAGGGGFLLVLVPPEERAAFIERIAPARVISIGLDTEGTKILYR</sequence>
<evidence type="ECO:0000259" key="6">
    <source>
        <dbReference type="Pfam" id="PF00288"/>
    </source>
</evidence>
<feature type="domain" description="GHMP kinase C-terminal" evidence="7">
    <location>
        <begin position="242"/>
        <end position="312"/>
    </location>
</feature>